<dbReference type="GO" id="GO:0003735">
    <property type="term" value="F:structural constituent of ribosome"/>
    <property type="evidence" value="ECO:0007669"/>
    <property type="project" value="InterPro"/>
</dbReference>
<dbReference type="GO" id="GO:0005840">
    <property type="term" value="C:ribosome"/>
    <property type="evidence" value="ECO:0007669"/>
    <property type="project" value="UniProtKB-KW"/>
</dbReference>
<dbReference type="GO" id="GO:0006412">
    <property type="term" value="P:translation"/>
    <property type="evidence" value="ECO:0007669"/>
    <property type="project" value="InterPro"/>
</dbReference>
<name>A0A0F9GZB1_9ZZZZ</name>
<comment type="caution">
    <text evidence="6">The sequence shown here is derived from an EMBL/GenBank/DDBJ whole genome shotgun (WGS) entry which is preliminary data.</text>
</comment>
<dbReference type="InterPro" id="IPR011332">
    <property type="entry name" value="Ribosomal_zn-bd"/>
</dbReference>
<dbReference type="EMBL" id="LAZR01016517">
    <property type="protein sequence ID" value="KKM04164.1"/>
    <property type="molecule type" value="Genomic_DNA"/>
</dbReference>
<organism evidence="6">
    <name type="scientific">marine sediment metagenome</name>
    <dbReference type="NCBI Taxonomy" id="412755"/>
    <lineage>
        <taxon>unclassified sequences</taxon>
        <taxon>metagenomes</taxon>
        <taxon>ecological metagenomes</taxon>
    </lineage>
</organism>
<proteinExistence type="inferred from homology"/>
<dbReference type="InterPro" id="IPR000592">
    <property type="entry name" value="Ribosomal_eS27"/>
</dbReference>
<evidence type="ECO:0008006" key="7">
    <source>
        <dbReference type="Google" id="ProtNLM"/>
    </source>
</evidence>
<protein>
    <recommendedName>
        <fullName evidence="7">30S ribosomal protein S27e</fullName>
    </recommendedName>
</protein>
<dbReference type="Gene3D" id="2.20.25.100">
    <property type="entry name" value="Zn-binding ribosomal proteins"/>
    <property type="match status" value="1"/>
</dbReference>
<dbReference type="SUPFAM" id="SSF57829">
    <property type="entry name" value="Zn-binding ribosomal proteins"/>
    <property type="match status" value="1"/>
</dbReference>
<evidence type="ECO:0000256" key="2">
    <source>
        <dbReference type="ARBA" id="ARBA00010919"/>
    </source>
</evidence>
<gene>
    <name evidence="6" type="ORF">LCGC14_1766970</name>
</gene>
<dbReference type="InterPro" id="IPR023407">
    <property type="entry name" value="Ribosomal_eS27_Zn-bd_dom_sf"/>
</dbReference>
<keyword evidence="3" id="KW-0862">Zinc</keyword>
<sequence length="68" mass="7462">MVKGKKKKELIPQPNSRFLRVKCLNCGNQQIIFGCAATDVNCLVCNKTLVQSTGGKARILTKILEVLS</sequence>
<keyword evidence="4" id="KW-0689">Ribosomal protein</keyword>
<evidence type="ECO:0000313" key="6">
    <source>
        <dbReference type="EMBL" id="KKM04164.1"/>
    </source>
</evidence>
<accession>A0A0F9GZB1</accession>
<dbReference type="Pfam" id="PF01667">
    <property type="entry name" value="Ribosomal_S27e"/>
    <property type="match status" value="1"/>
</dbReference>
<evidence type="ECO:0000256" key="4">
    <source>
        <dbReference type="ARBA" id="ARBA00022980"/>
    </source>
</evidence>
<dbReference type="PROSITE" id="PS51257">
    <property type="entry name" value="PROKAR_LIPOPROTEIN"/>
    <property type="match status" value="1"/>
</dbReference>
<comment type="cofactor">
    <cofactor evidence="1">
        <name>Zn(2+)</name>
        <dbReference type="ChEBI" id="CHEBI:29105"/>
    </cofactor>
</comment>
<dbReference type="NCBIfam" id="NF001629">
    <property type="entry name" value="PRK00415.1"/>
    <property type="match status" value="1"/>
</dbReference>
<dbReference type="PANTHER" id="PTHR11594">
    <property type="entry name" value="40S RIBOSOMAL PROTEIN S27"/>
    <property type="match status" value="1"/>
</dbReference>
<dbReference type="HAMAP" id="MF_00371">
    <property type="entry name" value="Ribosomal_eS27"/>
    <property type="match status" value="1"/>
</dbReference>
<keyword evidence="5" id="KW-0687">Ribonucleoprotein</keyword>
<dbReference type="GO" id="GO:1990904">
    <property type="term" value="C:ribonucleoprotein complex"/>
    <property type="evidence" value="ECO:0007669"/>
    <property type="project" value="UniProtKB-KW"/>
</dbReference>
<reference evidence="6" key="1">
    <citation type="journal article" date="2015" name="Nature">
        <title>Complex archaea that bridge the gap between prokaryotes and eukaryotes.</title>
        <authorList>
            <person name="Spang A."/>
            <person name="Saw J.H."/>
            <person name="Jorgensen S.L."/>
            <person name="Zaremba-Niedzwiedzka K."/>
            <person name="Martijn J."/>
            <person name="Lind A.E."/>
            <person name="van Eijk R."/>
            <person name="Schleper C."/>
            <person name="Guy L."/>
            <person name="Ettema T.J."/>
        </authorList>
    </citation>
    <scope>NUCLEOTIDE SEQUENCE</scope>
</reference>
<evidence type="ECO:0000256" key="5">
    <source>
        <dbReference type="ARBA" id="ARBA00023274"/>
    </source>
</evidence>
<evidence type="ECO:0000256" key="3">
    <source>
        <dbReference type="ARBA" id="ARBA00022833"/>
    </source>
</evidence>
<evidence type="ECO:0000256" key="1">
    <source>
        <dbReference type="ARBA" id="ARBA00001947"/>
    </source>
</evidence>
<dbReference type="AlphaFoldDB" id="A0A0F9GZB1"/>
<comment type="similarity">
    <text evidence="2">Belongs to the eukaryotic ribosomal protein eS27 family.</text>
</comment>